<organism evidence="2">
    <name type="scientific">Opuntia streptacantha</name>
    <name type="common">Prickly pear cactus</name>
    <name type="synonym">Opuntia cardona</name>
    <dbReference type="NCBI Taxonomy" id="393608"/>
    <lineage>
        <taxon>Eukaryota</taxon>
        <taxon>Viridiplantae</taxon>
        <taxon>Streptophyta</taxon>
        <taxon>Embryophyta</taxon>
        <taxon>Tracheophyta</taxon>
        <taxon>Spermatophyta</taxon>
        <taxon>Magnoliopsida</taxon>
        <taxon>eudicotyledons</taxon>
        <taxon>Gunneridae</taxon>
        <taxon>Pentapetalae</taxon>
        <taxon>Caryophyllales</taxon>
        <taxon>Cactineae</taxon>
        <taxon>Cactaceae</taxon>
        <taxon>Opuntioideae</taxon>
        <taxon>Opuntia</taxon>
    </lineage>
</organism>
<keyword evidence="1" id="KW-0472">Membrane</keyword>
<accession>A0A7C9D013</accession>
<proteinExistence type="predicted"/>
<keyword evidence="1" id="KW-0812">Transmembrane</keyword>
<evidence type="ECO:0000313" key="2">
    <source>
        <dbReference type="EMBL" id="MBA4630621.1"/>
    </source>
</evidence>
<dbReference type="AlphaFoldDB" id="A0A7C9D013"/>
<evidence type="ECO:0000256" key="1">
    <source>
        <dbReference type="SAM" id="Phobius"/>
    </source>
</evidence>
<protein>
    <submittedName>
        <fullName evidence="2">Uncharacterized protein</fullName>
    </submittedName>
</protein>
<reference evidence="2" key="1">
    <citation type="journal article" date="2013" name="J. Plant Res.">
        <title>Effect of fungi and light on seed germination of three Opuntia species from semiarid lands of central Mexico.</title>
        <authorList>
            <person name="Delgado-Sanchez P."/>
            <person name="Jimenez-Bremont J.F."/>
            <person name="Guerrero-Gonzalez Mde L."/>
            <person name="Flores J."/>
        </authorList>
    </citation>
    <scope>NUCLEOTIDE SEQUENCE</scope>
    <source>
        <tissue evidence="2">Cladode</tissue>
    </source>
</reference>
<feature type="transmembrane region" description="Helical" evidence="1">
    <location>
        <begin position="32"/>
        <end position="54"/>
    </location>
</feature>
<name>A0A7C9D013_OPUST</name>
<reference evidence="2" key="2">
    <citation type="submission" date="2020-07" db="EMBL/GenBank/DDBJ databases">
        <authorList>
            <person name="Vera ALvarez R."/>
            <person name="Arias-Moreno D.M."/>
            <person name="Jimenez-Jacinto V."/>
            <person name="Jimenez-Bremont J.F."/>
            <person name="Swaminathan K."/>
            <person name="Moose S.P."/>
            <person name="Guerrero-Gonzalez M.L."/>
            <person name="Marino-Ramirez L."/>
            <person name="Landsman D."/>
            <person name="Rodriguez-Kessler M."/>
            <person name="Delgado-Sanchez P."/>
        </authorList>
    </citation>
    <scope>NUCLEOTIDE SEQUENCE</scope>
    <source>
        <tissue evidence="2">Cladode</tissue>
    </source>
</reference>
<keyword evidence="1" id="KW-1133">Transmembrane helix</keyword>
<sequence length="109" mass="12717">MQYLKTTTSKCIMMTCLSGVSSVKLTRKEKRILVITSIFCISTFILTSSITTIVLLRSMSALTQTLWWILLRIKMLMWNFCIQLSGRRQTSLLRRGWINILRLRLCLII</sequence>
<dbReference type="EMBL" id="GISG01074379">
    <property type="protein sequence ID" value="MBA4630621.1"/>
    <property type="molecule type" value="Transcribed_RNA"/>
</dbReference>
<feature type="transmembrane region" description="Helical" evidence="1">
    <location>
        <begin position="66"/>
        <end position="85"/>
    </location>
</feature>